<dbReference type="SUPFAM" id="SSF48173">
    <property type="entry name" value="Cryptochrome/photolyase FAD-binding domain"/>
    <property type="match status" value="1"/>
</dbReference>
<dbReference type="InterPro" id="IPR052551">
    <property type="entry name" value="UV-DNA_repair_photolyase"/>
</dbReference>
<organism evidence="1 2">
    <name type="scientific">Parvibium lacunae</name>
    <dbReference type="NCBI Taxonomy" id="1888893"/>
    <lineage>
        <taxon>Bacteria</taxon>
        <taxon>Pseudomonadati</taxon>
        <taxon>Pseudomonadota</taxon>
        <taxon>Betaproteobacteria</taxon>
        <taxon>Burkholderiales</taxon>
        <taxon>Alcaligenaceae</taxon>
        <taxon>Parvibium</taxon>
    </lineage>
</organism>
<comment type="caution">
    <text evidence="1">The sequence shown here is derived from an EMBL/GenBank/DDBJ whole genome shotgun (WGS) entry which is preliminary data.</text>
</comment>
<dbReference type="Gene3D" id="1.10.579.10">
    <property type="entry name" value="DNA Cyclobutane Dipyrimidine Photolyase, subunit A, domain 3"/>
    <property type="match status" value="1"/>
</dbReference>
<name>A0A368L8F3_9BURK</name>
<dbReference type="Gene3D" id="1.10.10.1710">
    <property type="entry name" value="Deoxyribodipyrimidine photolyase-related"/>
    <property type="match status" value="1"/>
</dbReference>
<dbReference type="Gene3D" id="1.25.40.80">
    <property type="match status" value="1"/>
</dbReference>
<evidence type="ECO:0000313" key="1">
    <source>
        <dbReference type="EMBL" id="RCS59916.1"/>
    </source>
</evidence>
<evidence type="ECO:0000313" key="2">
    <source>
        <dbReference type="Proteomes" id="UP000252357"/>
    </source>
</evidence>
<dbReference type="GO" id="GO:0016829">
    <property type="term" value="F:lyase activity"/>
    <property type="evidence" value="ECO:0007669"/>
    <property type="project" value="UniProtKB-KW"/>
</dbReference>
<dbReference type="InterPro" id="IPR007357">
    <property type="entry name" value="PhrB-like"/>
</dbReference>
<dbReference type="OrthoDB" id="5288100at2"/>
<dbReference type="AlphaFoldDB" id="A0A368L8F3"/>
<dbReference type="PANTHER" id="PTHR38657">
    <property type="entry name" value="SLR1343 PROTEIN"/>
    <property type="match status" value="1"/>
</dbReference>
<keyword evidence="1" id="KW-0456">Lyase</keyword>
<dbReference type="Pfam" id="PF04244">
    <property type="entry name" value="DPRP"/>
    <property type="match status" value="1"/>
</dbReference>
<proteinExistence type="predicted"/>
<reference evidence="1 2" key="1">
    <citation type="journal article" date="2018" name="Int. J. Syst. Evol. Microbiol.">
        <title>Parvibium lacunae gen. nov., sp. nov., a new member of the family Alcaligenaceae isolated from a freshwater pond.</title>
        <authorList>
            <person name="Chen W.M."/>
            <person name="Xie P.B."/>
            <person name="Hsu M.Y."/>
            <person name="Sheu S.Y."/>
        </authorList>
    </citation>
    <scope>NUCLEOTIDE SEQUENCE [LARGE SCALE GENOMIC DNA]</scope>
    <source>
        <strain evidence="1 2">KMB9</strain>
    </source>
</reference>
<dbReference type="Proteomes" id="UP000252357">
    <property type="component" value="Unassembled WGS sequence"/>
</dbReference>
<sequence length="529" mass="59861">MSAPSHFAIPEPTRPTGVACRNLVVVTGDQLNLDSALWEGFDPQQDVVVLAEVPAEATEVWSHRARIAVFLSAMRHFALTLAARGWPVWYLALGRHAYPDLTSVWTAALARYQPQQVRALSMGDWRVEQTLIHTCAAQGVAVQWLEDDHFLCSRADFARWAKGKRQWLMEGFYREMRKRTGYLMLGNQPIGGAWNFDAENRQAFGKQGPGLRPPLPVFTPDAITQEVLALVAREFPQHPGSLDHFNWPVTPAQAALALDDFIQHRLVDFGRYQDAMWTDEPFLYHSLLAVPLNLKLLSPKQVLDAAQAAYERGVADLAATEGFIRQILGWREFIRGVYWQSMPALDEANHFDHQHPLPDWYWTGQTQMQCLRQSIGQTLQHGYAHHIQRLMVTGNFALLAGILPSAVSAWYRAVYVDAVAWVEMPNTLGMALYANGGRFTTKPYIASGAYIKRMSNYCGGCRYRPEQKTGPQACPFTTFYWDFLNRHQSRLQGNPRMGLMLKNLERLSAAERAEITACAADYRARLNEL</sequence>
<dbReference type="PANTHER" id="PTHR38657:SF1">
    <property type="entry name" value="SLR1343 PROTEIN"/>
    <property type="match status" value="1"/>
</dbReference>
<gene>
    <name evidence="1" type="ORF">DU000_02070</name>
</gene>
<dbReference type="InterPro" id="IPR036134">
    <property type="entry name" value="Crypto/Photolyase_FAD-like_sf"/>
</dbReference>
<protein>
    <submittedName>
        <fullName evidence="1">Cryptochrome/photolyase family protein</fullName>
    </submittedName>
</protein>
<keyword evidence="2" id="KW-1185">Reference proteome</keyword>
<accession>A0A368L8F3</accession>
<dbReference type="InterPro" id="IPR014729">
    <property type="entry name" value="Rossmann-like_a/b/a_fold"/>
</dbReference>
<dbReference type="Gene3D" id="3.40.50.620">
    <property type="entry name" value="HUPs"/>
    <property type="match status" value="1"/>
</dbReference>
<dbReference type="EMBL" id="QPGB01000001">
    <property type="protein sequence ID" value="RCS59916.1"/>
    <property type="molecule type" value="Genomic_DNA"/>
</dbReference>